<accession>A0A0E0Q9X8</accession>
<reference evidence="3" key="1">
    <citation type="submission" date="2013-06" db="EMBL/GenBank/DDBJ databases">
        <authorList>
            <person name="Zhao Q."/>
        </authorList>
    </citation>
    <scope>NUCLEOTIDE SEQUENCE</scope>
    <source>
        <strain evidence="3">cv. W1943</strain>
    </source>
</reference>
<evidence type="ECO:0000313" key="2">
    <source>
        <dbReference type="EnsemblPlants" id="ORUFI07G19570.1"/>
    </source>
</evidence>
<reference evidence="2" key="2">
    <citation type="submission" date="2015-06" db="UniProtKB">
        <authorList>
            <consortium name="EnsemblPlants"/>
        </authorList>
    </citation>
    <scope>IDENTIFICATION</scope>
</reference>
<dbReference type="HOGENOM" id="CLU_136456_0_0_1"/>
<evidence type="ECO:0000256" key="1">
    <source>
        <dbReference type="SAM" id="MobiDB-lite"/>
    </source>
</evidence>
<dbReference type="OMA" id="MARWWRD"/>
<sequence>MGPTRQPLLPLPSPPFFLSPLLSLLYIDHNPLVMPPKEVVAGGVAAVKGYMARWWRDARAEAAPSPRAPRCRRPRSGWCAACCRWAARCLTSRGTASGRWQRKELRGRRGRSSMRAAGEQLGKGIARRAVAYGEDAVEVGGWHGGQRRRGAKDGEQVGGMARWQRM</sequence>
<name>A0A0E0Q9X8_ORYRU</name>
<organism evidence="2 3">
    <name type="scientific">Oryza rufipogon</name>
    <name type="common">Brownbeard rice</name>
    <name type="synonym">Asian wild rice</name>
    <dbReference type="NCBI Taxonomy" id="4529"/>
    <lineage>
        <taxon>Eukaryota</taxon>
        <taxon>Viridiplantae</taxon>
        <taxon>Streptophyta</taxon>
        <taxon>Embryophyta</taxon>
        <taxon>Tracheophyta</taxon>
        <taxon>Spermatophyta</taxon>
        <taxon>Magnoliopsida</taxon>
        <taxon>Liliopsida</taxon>
        <taxon>Poales</taxon>
        <taxon>Poaceae</taxon>
        <taxon>BOP clade</taxon>
        <taxon>Oryzoideae</taxon>
        <taxon>Oryzeae</taxon>
        <taxon>Oryzinae</taxon>
        <taxon>Oryza</taxon>
    </lineage>
</organism>
<dbReference type="AlphaFoldDB" id="A0A0E0Q9X8"/>
<proteinExistence type="predicted"/>
<evidence type="ECO:0000313" key="3">
    <source>
        <dbReference type="Proteomes" id="UP000008022"/>
    </source>
</evidence>
<keyword evidence="3" id="KW-1185">Reference proteome</keyword>
<dbReference type="Gramene" id="ORUFI07G19570.1">
    <property type="protein sequence ID" value="ORUFI07G19570.1"/>
    <property type="gene ID" value="ORUFI07G19570"/>
</dbReference>
<dbReference type="EnsemblPlants" id="ORUFI07G19570.1">
    <property type="protein sequence ID" value="ORUFI07G19570.1"/>
    <property type="gene ID" value="ORUFI07G19570"/>
</dbReference>
<feature type="region of interest" description="Disordered" evidence="1">
    <location>
        <begin position="143"/>
        <end position="166"/>
    </location>
</feature>
<protein>
    <submittedName>
        <fullName evidence="2">Uncharacterized protein</fullName>
    </submittedName>
</protein>
<dbReference type="Proteomes" id="UP000008022">
    <property type="component" value="Unassembled WGS sequence"/>
</dbReference>